<reference evidence="1" key="1">
    <citation type="submission" date="2018-05" db="EMBL/GenBank/DDBJ databases">
        <authorList>
            <person name="Lanie J.A."/>
            <person name="Ng W.-L."/>
            <person name="Kazmierczak K.M."/>
            <person name="Andrzejewski T.M."/>
            <person name="Davidsen T.M."/>
            <person name="Wayne K.J."/>
            <person name="Tettelin H."/>
            <person name="Glass J.I."/>
            <person name="Rusch D."/>
            <person name="Podicherti R."/>
            <person name="Tsui H.-C.T."/>
            <person name="Winkler M.E."/>
        </authorList>
    </citation>
    <scope>NUCLEOTIDE SEQUENCE</scope>
</reference>
<accession>A0A381YWX3</accession>
<dbReference type="AlphaFoldDB" id="A0A381YWX3"/>
<evidence type="ECO:0000313" key="1">
    <source>
        <dbReference type="EMBL" id="SVA81515.1"/>
    </source>
</evidence>
<organism evidence="1">
    <name type="scientific">marine metagenome</name>
    <dbReference type="NCBI Taxonomy" id="408172"/>
    <lineage>
        <taxon>unclassified sequences</taxon>
        <taxon>metagenomes</taxon>
        <taxon>ecological metagenomes</taxon>
    </lineage>
</organism>
<protein>
    <submittedName>
        <fullName evidence="1">Uncharacterized protein</fullName>
    </submittedName>
</protein>
<sequence length="149" mass="15995">MQSFRTFFKEASGFATGPVGENPNNLAGSIEINPAALGNPNVVKRLNAVIGAIANMEYIMPEHALDRMKGSLNKIGISFGAYPEMIGESGSFELPLTLFGGRFGKDGDTPADEFLNDDGISNMVEGGLTLKIQYETIKNNSCKVFAKVE</sequence>
<proteinExistence type="predicted"/>
<dbReference type="EMBL" id="UINC01019270">
    <property type="protein sequence ID" value="SVA81515.1"/>
    <property type="molecule type" value="Genomic_DNA"/>
</dbReference>
<gene>
    <name evidence="1" type="ORF">METZ01_LOCUS134369</name>
</gene>
<name>A0A381YWX3_9ZZZZ</name>